<evidence type="ECO:0000313" key="1">
    <source>
        <dbReference type="EMBL" id="TRX01439.1"/>
    </source>
</evidence>
<sequence>MLNRLNLTAEKPNICEPVKTSAKRILAHFLPIEKHILINTLPKTRNIGFLWALQVRISAIDRLNSIGTALISSVLSIQHDKTASANVKKIHAFQ</sequence>
<proteinExistence type="predicted"/>
<evidence type="ECO:0000313" key="2">
    <source>
        <dbReference type="Proteomes" id="UP000733744"/>
    </source>
</evidence>
<comment type="caution">
    <text evidence="1">The sequence shown here is derived from an EMBL/GenBank/DDBJ whole genome shotgun (WGS) entry which is preliminary data.</text>
</comment>
<gene>
    <name evidence="1" type="ORF">EKO24_003930</name>
</gene>
<keyword evidence="2" id="KW-1185">Reference proteome</keyword>
<name>A0ABY3CED1_9GAMM</name>
<organism evidence="1 2">
    <name type="scientific">Candidatus Methylobacter oryzae</name>
    <dbReference type="NCBI Taxonomy" id="2497749"/>
    <lineage>
        <taxon>Bacteria</taxon>
        <taxon>Pseudomonadati</taxon>
        <taxon>Pseudomonadota</taxon>
        <taxon>Gammaproteobacteria</taxon>
        <taxon>Methylococcales</taxon>
        <taxon>Methylococcaceae</taxon>
        <taxon>Methylobacter</taxon>
    </lineage>
</organism>
<reference evidence="1 2" key="1">
    <citation type="journal article" date="2019" name="Antonie Van Leeuwenhoek">
        <title>Description of 'Ca. Methylobacter oryzae' KRF1, a novel species from the environmentally important Methylobacter clade 2.</title>
        <authorList>
            <person name="Khatri K."/>
            <person name="Mohite J.A."/>
            <person name="Pandit P.S."/>
            <person name="Bahulikar R."/>
            <person name="Rahalkar M.C."/>
        </authorList>
    </citation>
    <scope>NUCLEOTIDE SEQUENCE [LARGE SCALE GENOMIC DNA]</scope>
    <source>
        <strain evidence="1 2">KRF1</strain>
    </source>
</reference>
<dbReference type="RefSeq" id="WP_143733170.1">
    <property type="nucleotide sequence ID" value="NZ_RYFG02000020.1"/>
</dbReference>
<dbReference type="Proteomes" id="UP000733744">
    <property type="component" value="Unassembled WGS sequence"/>
</dbReference>
<accession>A0ABY3CED1</accession>
<protein>
    <submittedName>
        <fullName evidence="1">Uncharacterized protein</fullName>
    </submittedName>
</protein>
<dbReference type="EMBL" id="RYFG02000020">
    <property type="protein sequence ID" value="TRX01439.1"/>
    <property type="molecule type" value="Genomic_DNA"/>
</dbReference>